<comment type="cofactor">
    <cofactor evidence="1 4">
        <name>pyridoxal 5'-phosphate</name>
        <dbReference type="ChEBI" id="CHEBI:597326"/>
    </cofactor>
</comment>
<evidence type="ECO:0000256" key="3">
    <source>
        <dbReference type="ARBA" id="ARBA00022679"/>
    </source>
</evidence>
<feature type="domain" description="Aminotransferase class I/classII large" evidence="5">
    <location>
        <begin position="32"/>
        <end position="366"/>
    </location>
</feature>
<dbReference type="PANTHER" id="PTHR42832">
    <property type="entry name" value="AMINO ACID AMINOTRANSFERASE"/>
    <property type="match status" value="1"/>
</dbReference>
<dbReference type="EC" id="2.6.1.-" evidence="4"/>
<reference evidence="6 7" key="1">
    <citation type="submission" date="2020-08" db="EMBL/GenBank/DDBJ databases">
        <title>A Genomic Blueprint of the Chicken Gut Microbiome.</title>
        <authorList>
            <person name="Gilroy R."/>
            <person name="Ravi A."/>
            <person name="Getino M."/>
            <person name="Pursley I."/>
            <person name="Horton D.L."/>
            <person name="Alikhan N.-F."/>
            <person name="Baker D."/>
            <person name="Gharbi K."/>
            <person name="Hall N."/>
            <person name="Watson M."/>
            <person name="Adriaenssens E.M."/>
            <person name="Foster-Nyarko E."/>
            <person name="Jarju S."/>
            <person name="Secka A."/>
            <person name="Antonio M."/>
            <person name="Oren A."/>
            <person name="Chaudhuri R."/>
            <person name="La Ragione R.M."/>
            <person name="Hildebrand F."/>
            <person name="Pallen M.J."/>
        </authorList>
    </citation>
    <scope>NUCLEOTIDE SEQUENCE [LARGE SCALE GENOMIC DNA]</scope>
    <source>
        <strain evidence="6 7">N37</strain>
    </source>
</reference>
<evidence type="ECO:0000256" key="4">
    <source>
        <dbReference type="RuleBase" id="RU000481"/>
    </source>
</evidence>
<proteinExistence type="inferred from homology"/>
<dbReference type="Gene3D" id="3.90.1150.10">
    <property type="entry name" value="Aspartate Aminotransferase, domain 1"/>
    <property type="match status" value="1"/>
</dbReference>
<dbReference type="PANTHER" id="PTHR42832:SF3">
    <property type="entry name" value="L-GLUTAMINE--4-(METHYLSULFANYL)-2-OXOBUTANOATE AMINOTRANSFERASE"/>
    <property type="match status" value="1"/>
</dbReference>
<keyword evidence="3 4" id="KW-0808">Transferase</keyword>
<dbReference type="InterPro" id="IPR050881">
    <property type="entry name" value="LL-DAP_aminotransferase"/>
</dbReference>
<evidence type="ECO:0000313" key="7">
    <source>
        <dbReference type="Proteomes" id="UP000627166"/>
    </source>
</evidence>
<dbReference type="CDD" id="cd00609">
    <property type="entry name" value="AAT_like"/>
    <property type="match status" value="1"/>
</dbReference>
<name>A0ABR8YPG5_9CLOT</name>
<gene>
    <name evidence="6" type="ORF">H9637_03610</name>
</gene>
<evidence type="ECO:0000259" key="5">
    <source>
        <dbReference type="Pfam" id="PF00155"/>
    </source>
</evidence>
<accession>A0ABR8YPG5</accession>
<dbReference type="EMBL" id="JACSQB010000030">
    <property type="protein sequence ID" value="MBD8046140.1"/>
    <property type="molecule type" value="Genomic_DNA"/>
</dbReference>
<dbReference type="InterPro" id="IPR004839">
    <property type="entry name" value="Aminotransferase_I/II_large"/>
</dbReference>
<evidence type="ECO:0000256" key="1">
    <source>
        <dbReference type="ARBA" id="ARBA00001933"/>
    </source>
</evidence>
<dbReference type="SUPFAM" id="SSF53383">
    <property type="entry name" value="PLP-dependent transferases"/>
    <property type="match status" value="1"/>
</dbReference>
<comment type="similarity">
    <text evidence="4">Belongs to the class-I pyridoxal-phosphate-dependent aminotransferase family.</text>
</comment>
<organism evidence="6 7">
    <name type="scientific">Clostridium faecium</name>
    <dbReference type="NCBI Taxonomy" id="2762223"/>
    <lineage>
        <taxon>Bacteria</taxon>
        <taxon>Bacillati</taxon>
        <taxon>Bacillota</taxon>
        <taxon>Clostridia</taxon>
        <taxon>Eubacteriales</taxon>
        <taxon>Clostridiaceae</taxon>
        <taxon>Clostridium</taxon>
    </lineage>
</organism>
<dbReference type="PROSITE" id="PS00105">
    <property type="entry name" value="AA_TRANSFER_CLASS_1"/>
    <property type="match status" value="1"/>
</dbReference>
<sequence>MKINNRVSNLQQYHFKILDEIKEKRAKEGKVVVDLSVGDPDLEVHPSILKALVDGFNIKGFNKYPPYDGILELKKLVISHYKDTFNVDLGLDEVIILIGSKEGISNIIPAVCDVGDTVIVPEPSYPVYSIASNLWGCKPYTIPLKEEKKYLLELEEIPENISSKAKLFFINYPNNPTGATGNEEFFRKILNYCEEKNIILCNDAAYNEIISLEDKPISILQFDEEKKSIEFGSFSKLYNMTGFRIGYAVGSSEVINLLSKIKSNLDSGQFIPIQKAACASLNLGKEYKDNIKKIYDLRRRKVEKVLKEKNIKFFSTNATFYIWCKTPKNYTTYEFCSELISKYGIVVTPGYVFGDLGYDYFRISLTNDIETTINALLMLDKYN</sequence>
<comment type="caution">
    <text evidence="6">The sequence shown here is derived from an EMBL/GenBank/DDBJ whole genome shotgun (WGS) entry which is preliminary data.</text>
</comment>
<dbReference type="RefSeq" id="WP_191739118.1">
    <property type="nucleotide sequence ID" value="NZ_JACSQB010000030.1"/>
</dbReference>
<protein>
    <recommendedName>
        <fullName evidence="4">Aminotransferase</fullName>
        <ecNumber evidence="4">2.6.1.-</ecNumber>
    </recommendedName>
</protein>
<evidence type="ECO:0000256" key="2">
    <source>
        <dbReference type="ARBA" id="ARBA00022576"/>
    </source>
</evidence>
<keyword evidence="7" id="KW-1185">Reference proteome</keyword>
<dbReference type="GO" id="GO:0008483">
    <property type="term" value="F:transaminase activity"/>
    <property type="evidence" value="ECO:0007669"/>
    <property type="project" value="UniProtKB-KW"/>
</dbReference>
<dbReference type="Proteomes" id="UP000627166">
    <property type="component" value="Unassembled WGS sequence"/>
</dbReference>
<dbReference type="InterPro" id="IPR004838">
    <property type="entry name" value="NHTrfase_class1_PyrdxlP-BS"/>
</dbReference>
<dbReference type="InterPro" id="IPR015421">
    <property type="entry name" value="PyrdxlP-dep_Trfase_major"/>
</dbReference>
<evidence type="ECO:0000313" key="6">
    <source>
        <dbReference type="EMBL" id="MBD8046140.1"/>
    </source>
</evidence>
<dbReference type="InterPro" id="IPR015422">
    <property type="entry name" value="PyrdxlP-dep_Trfase_small"/>
</dbReference>
<keyword evidence="2 4" id="KW-0032">Aminotransferase</keyword>
<dbReference type="InterPro" id="IPR015424">
    <property type="entry name" value="PyrdxlP-dep_Trfase"/>
</dbReference>
<dbReference type="Pfam" id="PF00155">
    <property type="entry name" value="Aminotran_1_2"/>
    <property type="match status" value="1"/>
</dbReference>
<dbReference type="Gene3D" id="3.40.640.10">
    <property type="entry name" value="Type I PLP-dependent aspartate aminotransferase-like (Major domain)"/>
    <property type="match status" value="1"/>
</dbReference>